<evidence type="ECO:0000313" key="1">
    <source>
        <dbReference type="EMBL" id="KAI4333300.1"/>
    </source>
</evidence>
<reference evidence="1 2" key="1">
    <citation type="journal article" date="2022" name="DNA Res.">
        <title>Chromosomal-level genome assembly of the orchid tree Bauhinia variegata (Leguminosae; Cercidoideae) supports the allotetraploid origin hypothesis of Bauhinia.</title>
        <authorList>
            <person name="Zhong Y."/>
            <person name="Chen Y."/>
            <person name="Zheng D."/>
            <person name="Pang J."/>
            <person name="Liu Y."/>
            <person name="Luo S."/>
            <person name="Meng S."/>
            <person name="Qian L."/>
            <person name="Wei D."/>
            <person name="Dai S."/>
            <person name="Zhou R."/>
        </authorList>
    </citation>
    <scope>NUCLEOTIDE SEQUENCE [LARGE SCALE GENOMIC DNA]</scope>
    <source>
        <strain evidence="1">BV-YZ2020</strain>
    </source>
</reference>
<sequence>MLRFIVTASNRFPSFRYARVVKTWQGFTSAACSTKCPAEAKGGEEELLQSKLSLLTGLGVDAHDLVKIINCRPKFLGSRINHHFDEKIAYFLSFFGSKKTLLNAIVRNPSLLLYDFHYVIKPSIAIYEEMGFKKMDLITMILYRATIISRTSFNDEKLEYIHRTGVSKDSNMYKYVH</sequence>
<organism evidence="1 2">
    <name type="scientific">Bauhinia variegata</name>
    <name type="common">Purple orchid tree</name>
    <name type="synonym">Phanera variegata</name>
    <dbReference type="NCBI Taxonomy" id="167791"/>
    <lineage>
        <taxon>Eukaryota</taxon>
        <taxon>Viridiplantae</taxon>
        <taxon>Streptophyta</taxon>
        <taxon>Embryophyta</taxon>
        <taxon>Tracheophyta</taxon>
        <taxon>Spermatophyta</taxon>
        <taxon>Magnoliopsida</taxon>
        <taxon>eudicotyledons</taxon>
        <taxon>Gunneridae</taxon>
        <taxon>Pentapetalae</taxon>
        <taxon>rosids</taxon>
        <taxon>fabids</taxon>
        <taxon>Fabales</taxon>
        <taxon>Fabaceae</taxon>
        <taxon>Cercidoideae</taxon>
        <taxon>Cercideae</taxon>
        <taxon>Bauhiniinae</taxon>
        <taxon>Bauhinia</taxon>
    </lineage>
</organism>
<gene>
    <name evidence="1" type="ORF">L6164_018130</name>
</gene>
<proteinExistence type="predicted"/>
<keyword evidence="2" id="KW-1185">Reference proteome</keyword>
<evidence type="ECO:0000313" key="2">
    <source>
        <dbReference type="Proteomes" id="UP000828941"/>
    </source>
</evidence>
<name>A0ACB9NAU1_BAUVA</name>
<comment type="caution">
    <text evidence="1">The sequence shown here is derived from an EMBL/GenBank/DDBJ whole genome shotgun (WGS) entry which is preliminary data.</text>
</comment>
<dbReference type="EMBL" id="CM039432">
    <property type="protein sequence ID" value="KAI4333300.1"/>
    <property type="molecule type" value="Genomic_DNA"/>
</dbReference>
<protein>
    <submittedName>
        <fullName evidence="1">Uncharacterized protein</fullName>
    </submittedName>
</protein>
<dbReference type="Proteomes" id="UP000828941">
    <property type="component" value="Chromosome 7"/>
</dbReference>
<accession>A0ACB9NAU1</accession>